<comment type="pathway">
    <text evidence="1">Cofactor biosynthesis; thiamine diphosphate biosynthesis.</text>
</comment>
<dbReference type="CDD" id="cd19367">
    <property type="entry name" value="TenA_C_ScTHI20-like"/>
    <property type="match status" value="1"/>
</dbReference>
<proteinExistence type="inferred from homology"/>
<dbReference type="GO" id="GO:0005829">
    <property type="term" value="C:cytosol"/>
    <property type="evidence" value="ECO:0007669"/>
    <property type="project" value="TreeGrafter"/>
</dbReference>
<dbReference type="GO" id="GO:0050334">
    <property type="term" value="F:thiaminase activity"/>
    <property type="evidence" value="ECO:0007669"/>
    <property type="project" value="UniProtKB-EC"/>
</dbReference>
<dbReference type="RefSeq" id="WP_114829821.1">
    <property type="nucleotide sequence ID" value="NZ_QQTO01000033.1"/>
</dbReference>
<comment type="catalytic activity">
    <reaction evidence="1">
        <text>4-amino-5-aminomethyl-2-methylpyrimidine + H2O = 4-amino-5-hydroxymethyl-2-methylpyrimidine + NH4(+)</text>
        <dbReference type="Rhea" id="RHEA:31799"/>
        <dbReference type="ChEBI" id="CHEBI:15377"/>
        <dbReference type="ChEBI" id="CHEBI:16892"/>
        <dbReference type="ChEBI" id="CHEBI:28938"/>
        <dbReference type="ChEBI" id="CHEBI:63416"/>
        <dbReference type="EC" id="3.5.99.2"/>
    </reaction>
</comment>
<evidence type="ECO:0000256" key="1">
    <source>
        <dbReference type="RuleBase" id="RU363093"/>
    </source>
</evidence>
<dbReference type="NCBIfam" id="TIGR04306">
    <property type="entry name" value="salvage_TenA"/>
    <property type="match status" value="1"/>
</dbReference>
<dbReference type="GO" id="GO:0009228">
    <property type="term" value="P:thiamine biosynthetic process"/>
    <property type="evidence" value="ECO:0007669"/>
    <property type="project" value="UniProtKB-KW"/>
</dbReference>
<dbReference type="PANTHER" id="PTHR43198:SF2">
    <property type="entry name" value="SI:CH1073-67J19.1-RELATED"/>
    <property type="match status" value="1"/>
</dbReference>
<dbReference type="UniPathway" id="UPA00060"/>
<evidence type="ECO:0000313" key="4">
    <source>
        <dbReference type="Proteomes" id="UP000255207"/>
    </source>
</evidence>
<accession>A0A370L618</accession>
<dbReference type="Proteomes" id="UP000255207">
    <property type="component" value="Unassembled WGS sequence"/>
</dbReference>
<dbReference type="InterPro" id="IPR016084">
    <property type="entry name" value="Haem_Oase-like_multi-hlx"/>
</dbReference>
<keyword evidence="1" id="KW-0784">Thiamine biosynthesis</keyword>
<sequence>MDIFDRLKQATPAEWTSYVDHAFVRQMGAGTLPQQAFRTYLVQDYLFLIQFARAYALAVYKSRTLADMRAAQAGLSAILDVEMDLHVRLCGRWGLQPGQIEAAPEHQATIAYTRFVLDCGMSGDLLDLHVALAPCVVGYAEIGRRLAPAGTAALGDHPYRDWIGEYAGDAYQEIAAMARRHLDDLAARAMTERRFSELAALFAKASLLEADFWQMALDDRPLTGPAGSPS</sequence>
<comment type="function">
    <text evidence="1">Catalyzes an amino-pyrimidine hydrolysis reaction at the C5' of the pyrimidine moiety of thiamine compounds, a reaction that is part of a thiamine salvage pathway.</text>
</comment>
<dbReference type="InterPro" id="IPR027574">
    <property type="entry name" value="Thiaminase_II"/>
</dbReference>
<name>A0A370L618_9HYPH</name>
<dbReference type="PANTHER" id="PTHR43198">
    <property type="entry name" value="BIFUNCTIONAL TH2 PROTEIN"/>
    <property type="match status" value="1"/>
</dbReference>
<feature type="domain" description="Thiaminase-2/PQQC" evidence="2">
    <location>
        <begin position="15"/>
        <end position="218"/>
    </location>
</feature>
<dbReference type="InterPro" id="IPR004305">
    <property type="entry name" value="Thiaminase-2/PQQC"/>
</dbReference>
<comment type="catalytic activity">
    <reaction evidence="1">
        <text>thiamine + H2O = 5-(2-hydroxyethyl)-4-methylthiazole + 4-amino-5-hydroxymethyl-2-methylpyrimidine + H(+)</text>
        <dbReference type="Rhea" id="RHEA:17509"/>
        <dbReference type="ChEBI" id="CHEBI:15377"/>
        <dbReference type="ChEBI" id="CHEBI:15378"/>
        <dbReference type="ChEBI" id="CHEBI:16892"/>
        <dbReference type="ChEBI" id="CHEBI:17957"/>
        <dbReference type="ChEBI" id="CHEBI:18385"/>
        <dbReference type="EC" id="3.5.99.2"/>
    </reaction>
</comment>
<dbReference type="Gene3D" id="1.20.910.10">
    <property type="entry name" value="Heme oxygenase-like"/>
    <property type="match status" value="1"/>
</dbReference>
<dbReference type="SUPFAM" id="SSF48613">
    <property type="entry name" value="Heme oxygenase-like"/>
    <property type="match status" value="1"/>
</dbReference>
<evidence type="ECO:0000259" key="2">
    <source>
        <dbReference type="Pfam" id="PF03070"/>
    </source>
</evidence>
<keyword evidence="1" id="KW-0378">Hydrolase</keyword>
<dbReference type="OrthoDB" id="34166at2"/>
<gene>
    <name evidence="3" type="primary">tenA</name>
    <name evidence="3" type="ORF">DWE98_13720</name>
</gene>
<protein>
    <recommendedName>
        <fullName evidence="1">Aminopyrimidine aminohydrolase</fullName>
        <ecNumber evidence="1">3.5.99.2</ecNumber>
    </recommendedName>
</protein>
<dbReference type="InterPro" id="IPR050967">
    <property type="entry name" value="Thiamine_Salvage_TenA"/>
</dbReference>
<comment type="similarity">
    <text evidence="1">Belongs to the TenA family.</text>
</comment>
<reference evidence="4" key="1">
    <citation type="submission" date="2018-07" db="EMBL/GenBank/DDBJ databases">
        <authorList>
            <person name="Safronova V.I."/>
            <person name="Chirak E.R."/>
            <person name="Sazanova A.L."/>
        </authorList>
    </citation>
    <scope>NUCLEOTIDE SEQUENCE [LARGE SCALE GENOMIC DNA]</scope>
    <source>
        <strain evidence="4">RCAM04685</strain>
    </source>
</reference>
<organism evidence="3 4">
    <name type="scientific">Bosea caraganae</name>
    <dbReference type="NCBI Taxonomy" id="2763117"/>
    <lineage>
        <taxon>Bacteria</taxon>
        <taxon>Pseudomonadati</taxon>
        <taxon>Pseudomonadota</taxon>
        <taxon>Alphaproteobacteria</taxon>
        <taxon>Hyphomicrobiales</taxon>
        <taxon>Boseaceae</taxon>
        <taxon>Bosea</taxon>
    </lineage>
</organism>
<dbReference type="AlphaFoldDB" id="A0A370L618"/>
<dbReference type="GO" id="GO:0009229">
    <property type="term" value="P:thiamine diphosphate biosynthetic process"/>
    <property type="evidence" value="ECO:0007669"/>
    <property type="project" value="UniProtKB-UniPathway"/>
</dbReference>
<evidence type="ECO:0000313" key="3">
    <source>
        <dbReference type="EMBL" id="RDJ24725.1"/>
    </source>
</evidence>
<keyword evidence="4" id="KW-1185">Reference proteome</keyword>
<comment type="caution">
    <text evidence="3">The sequence shown here is derived from an EMBL/GenBank/DDBJ whole genome shotgun (WGS) entry which is preliminary data.</text>
</comment>
<dbReference type="EC" id="3.5.99.2" evidence="1"/>
<dbReference type="Pfam" id="PF03070">
    <property type="entry name" value="TENA_THI-4"/>
    <property type="match status" value="1"/>
</dbReference>
<dbReference type="EMBL" id="QQTP01000006">
    <property type="protein sequence ID" value="RDJ24725.1"/>
    <property type="molecule type" value="Genomic_DNA"/>
</dbReference>